<protein>
    <submittedName>
        <fullName evidence="2">Uncharacterized protein LOC115630745</fullName>
    </submittedName>
</protein>
<reference evidence="2" key="1">
    <citation type="submission" date="2025-08" db="UniProtKB">
        <authorList>
            <consortium name="RefSeq"/>
        </authorList>
    </citation>
    <scope>IDENTIFICATION</scope>
    <source>
        <strain evidence="2">11010-0011.00</strain>
        <tissue evidence="2">Whole body</tissue>
    </source>
</reference>
<dbReference type="InterPro" id="IPR019193">
    <property type="entry name" value="UBQ-conj_enz_E2-bd_prot"/>
</dbReference>
<dbReference type="GeneID" id="115630745"/>
<dbReference type="RefSeq" id="XP_030383259.1">
    <property type="nucleotide sequence ID" value="XM_030527399.1"/>
</dbReference>
<organism evidence="1 2">
    <name type="scientific">Drosophila lebanonensis</name>
    <name type="common">Fruit fly</name>
    <name type="synonym">Scaptodrosophila lebanonensis</name>
    <dbReference type="NCBI Taxonomy" id="7225"/>
    <lineage>
        <taxon>Eukaryota</taxon>
        <taxon>Metazoa</taxon>
        <taxon>Ecdysozoa</taxon>
        <taxon>Arthropoda</taxon>
        <taxon>Hexapoda</taxon>
        <taxon>Insecta</taxon>
        <taxon>Pterygota</taxon>
        <taxon>Neoptera</taxon>
        <taxon>Endopterygota</taxon>
        <taxon>Diptera</taxon>
        <taxon>Brachycera</taxon>
        <taxon>Muscomorpha</taxon>
        <taxon>Ephydroidea</taxon>
        <taxon>Drosophilidae</taxon>
        <taxon>Scaptodrosophila</taxon>
    </lineage>
</organism>
<name>A0A6J2U4G7_DROLE</name>
<dbReference type="AlphaFoldDB" id="A0A6J2U4G7"/>
<evidence type="ECO:0000313" key="1">
    <source>
        <dbReference type="Proteomes" id="UP000504634"/>
    </source>
</evidence>
<sequence length="438" mass="50655">MPLLKCLIELRPNLRTAVVLLHFDGLVTENNSRIEIDEQGVNVCETLENGSVKTQLIIEYNAFGMDIHNITSFIVADNHIYFRFNYNRIDLEALERQSVLVAMKPIELQFKERSAPFALHCISCSAKLVSSCSYGRLREFPHGIVEPADFYCDMARGPVPNALLVPGTTDLFYGLNYIVLKTDVVLSRVGLHDSLIYCGNCLRLLGKLILQGLAARLWADTVHWSLEIEENKERTEKESKVQAAVHHYDPHPIFKYDMITQFMLRLLHCLWRPVMPQLSPISNKVLLWCTLPNRELRKVLLLVLDPDLRVLRRYPPGHESLCGYRACKLYFKILDIVNVNHTYLDQIPWEDQREVPLLEVSHVMFLALVARLELNMETVPEAWRYNTCTEKMLLTYFFYEDEPEEQIIAEQLWVAQQLKKNVIVPDSIDANDEHSDES</sequence>
<dbReference type="OrthoDB" id="10264956at2759"/>
<dbReference type="Proteomes" id="UP000504634">
    <property type="component" value="Unplaced"/>
</dbReference>
<proteinExistence type="predicted"/>
<accession>A0A6J2U4G7</accession>
<dbReference type="Pfam" id="PF09814">
    <property type="entry name" value="HECT_2"/>
    <property type="match status" value="1"/>
</dbReference>
<keyword evidence="1" id="KW-1185">Reference proteome</keyword>
<evidence type="ECO:0000313" key="2">
    <source>
        <dbReference type="RefSeq" id="XP_030383259.1"/>
    </source>
</evidence>
<gene>
    <name evidence="2" type="primary">LOC115630745</name>
</gene>